<dbReference type="OrthoDB" id="2653282at2"/>
<protein>
    <recommendedName>
        <fullName evidence="1">DUF4097 domain-containing protein</fullName>
    </recommendedName>
</protein>
<evidence type="ECO:0000259" key="1">
    <source>
        <dbReference type="Pfam" id="PF13349"/>
    </source>
</evidence>
<organism evidence="2 3">
    <name type="scientific">Paenibacillus herberti</name>
    <dbReference type="NCBI Taxonomy" id="1619309"/>
    <lineage>
        <taxon>Bacteria</taxon>
        <taxon>Bacillati</taxon>
        <taxon>Bacillota</taxon>
        <taxon>Bacilli</taxon>
        <taxon>Bacillales</taxon>
        <taxon>Paenibacillaceae</taxon>
        <taxon>Paenibacillus</taxon>
    </lineage>
</organism>
<dbReference type="Gene3D" id="2.160.20.120">
    <property type="match status" value="1"/>
</dbReference>
<gene>
    <name evidence="2" type="ORF">CGZ75_18610</name>
</gene>
<accession>A0A229NYZ6</accession>
<dbReference type="PANTHER" id="PTHR34094">
    <property type="match status" value="1"/>
</dbReference>
<comment type="caution">
    <text evidence="2">The sequence shown here is derived from an EMBL/GenBank/DDBJ whole genome shotgun (WGS) entry which is preliminary data.</text>
</comment>
<proteinExistence type="predicted"/>
<evidence type="ECO:0000313" key="3">
    <source>
        <dbReference type="Proteomes" id="UP000215145"/>
    </source>
</evidence>
<dbReference type="InterPro" id="IPR025164">
    <property type="entry name" value="Toastrack_DUF4097"/>
</dbReference>
<dbReference type="RefSeq" id="WP_089525696.1">
    <property type="nucleotide sequence ID" value="NZ_NMUQ01000002.1"/>
</dbReference>
<evidence type="ECO:0000313" key="2">
    <source>
        <dbReference type="EMBL" id="OXM14879.1"/>
    </source>
</evidence>
<sequence length="301" mass="31857">MGMRNLVLLGIILLVVGVAGAGYIFGNSDRSEFLNFGTVTINQKEEVDSAEITGLKLDSGSMDIEIVKGSNPDRIIASLTGRASKKFSDDIQLKLTRSDGVVTFKGIEDSGFSFGINILEVSLKIELPQRQFDSISVDIGSGDIEMDSTQTSDLKIQIGSGDIELSRIITEQANIESGSGSIEIDNSRTGDLKAQLSSGNIELSQVEGSMALETASGNIKAELQELTQPFSASTLSGNISVLTDKAPTSATVQYSILSGNFRNDWSGKEETDGGEQTIKFGAGEVPVNLSTASGNISLKSK</sequence>
<feature type="domain" description="DUF4097" evidence="1">
    <location>
        <begin position="53"/>
        <end position="298"/>
    </location>
</feature>
<reference evidence="2 3" key="1">
    <citation type="submission" date="2017-07" db="EMBL/GenBank/DDBJ databases">
        <title>Paenibacillus herberti R33 genome sequencing and assembly.</title>
        <authorList>
            <person name="Su W."/>
        </authorList>
    </citation>
    <scope>NUCLEOTIDE SEQUENCE [LARGE SCALE GENOMIC DNA]</scope>
    <source>
        <strain evidence="2 3">R33</strain>
    </source>
</reference>
<dbReference type="EMBL" id="NMUQ01000002">
    <property type="protein sequence ID" value="OXM14879.1"/>
    <property type="molecule type" value="Genomic_DNA"/>
</dbReference>
<keyword evidence="3" id="KW-1185">Reference proteome</keyword>
<dbReference type="AlphaFoldDB" id="A0A229NYZ6"/>
<dbReference type="PANTHER" id="PTHR34094:SF1">
    <property type="entry name" value="PROTEIN FAM185A"/>
    <property type="match status" value="1"/>
</dbReference>
<name>A0A229NYZ6_9BACL</name>
<dbReference type="Pfam" id="PF13349">
    <property type="entry name" value="DUF4097"/>
    <property type="match status" value="1"/>
</dbReference>
<dbReference type="Proteomes" id="UP000215145">
    <property type="component" value="Unassembled WGS sequence"/>
</dbReference>